<accession>A0A0K1PM99</accession>
<keyword evidence="3" id="KW-1185">Reference proteome</keyword>
<evidence type="ECO:0008006" key="4">
    <source>
        <dbReference type="Google" id="ProtNLM"/>
    </source>
</evidence>
<evidence type="ECO:0000256" key="1">
    <source>
        <dbReference type="SAM" id="Phobius"/>
    </source>
</evidence>
<feature type="transmembrane region" description="Helical" evidence="1">
    <location>
        <begin position="56"/>
        <end position="78"/>
    </location>
</feature>
<proteinExistence type="predicted"/>
<dbReference type="Pfam" id="PF07332">
    <property type="entry name" value="Phage_holin_3_6"/>
    <property type="match status" value="1"/>
</dbReference>
<evidence type="ECO:0000313" key="3">
    <source>
        <dbReference type="Proteomes" id="UP000064967"/>
    </source>
</evidence>
<keyword evidence="1" id="KW-0812">Transmembrane</keyword>
<name>A0A0K1PM99_9BACT</name>
<evidence type="ECO:0000313" key="2">
    <source>
        <dbReference type="EMBL" id="AKU94655.1"/>
    </source>
</evidence>
<dbReference type="RefSeq" id="WP_169927293.1">
    <property type="nucleotide sequence ID" value="NZ_CP012333.1"/>
</dbReference>
<gene>
    <name evidence="2" type="ORF">AKJ09_01319</name>
</gene>
<keyword evidence="1" id="KW-1133">Transmembrane helix</keyword>
<feature type="transmembrane region" description="Helical" evidence="1">
    <location>
        <begin position="84"/>
        <end position="110"/>
    </location>
</feature>
<keyword evidence="1" id="KW-0472">Membrane</keyword>
<dbReference type="InterPro" id="IPR009937">
    <property type="entry name" value="Phage_holin_3_6"/>
</dbReference>
<dbReference type="KEGG" id="llu:AKJ09_01319"/>
<dbReference type="EMBL" id="CP012333">
    <property type="protein sequence ID" value="AKU94655.1"/>
    <property type="molecule type" value="Genomic_DNA"/>
</dbReference>
<dbReference type="Proteomes" id="UP000064967">
    <property type="component" value="Chromosome"/>
</dbReference>
<reference evidence="2 3" key="1">
    <citation type="submission" date="2015-08" db="EMBL/GenBank/DDBJ databases">
        <authorList>
            <person name="Babu N.S."/>
            <person name="Beckwith C.J."/>
            <person name="Beseler K.G."/>
            <person name="Brison A."/>
            <person name="Carone J.V."/>
            <person name="Caskin T.P."/>
            <person name="Diamond M."/>
            <person name="Durham M.E."/>
            <person name="Foxe J.M."/>
            <person name="Go M."/>
            <person name="Henderson B.A."/>
            <person name="Jones I.B."/>
            <person name="McGettigan J.A."/>
            <person name="Micheletti S.J."/>
            <person name="Nasrallah M.E."/>
            <person name="Ortiz D."/>
            <person name="Piller C.R."/>
            <person name="Privatt S.R."/>
            <person name="Schneider S.L."/>
            <person name="Sharp S."/>
            <person name="Smith T.C."/>
            <person name="Stanton J.D."/>
            <person name="Ullery H.E."/>
            <person name="Wilson R.J."/>
            <person name="Serrano M.G."/>
            <person name="Buck G."/>
            <person name="Lee V."/>
            <person name="Wang Y."/>
            <person name="Carvalho R."/>
            <person name="Voegtly L."/>
            <person name="Shi R."/>
            <person name="Duckworth R."/>
            <person name="Johnson A."/>
            <person name="Loviza R."/>
            <person name="Walstead R."/>
            <person name="Shah Z."/>
            <person name="Kiflezghi M."/>
            <person name="Wade K."/>
            <person name="Ball S.L."/>
            <person name="Bradley K.W."/>
            <person name="Asai D.J."/>
            <person name="Bowman C.A."/>
            <person name="Russell D.A."/>
            <person name="Pope W.H."/>
            <person name="Jacobs-Sera D."/>
            <person name="Hendrix R.W."/>
            <person name="Hatfull G.F."/>
        </authorList>
    </citation>
    <scope>NUCLEOTIDE SEQUENCE [LARGE SCALE GENOMIC DNA]</scope>
    <source>
        <strain evidence="2 3">DSM 27648</strain>
    </source>
</reference>
<dbReference type="STRING" id="1391654.AKJ09_01319"/>
<organism evidence="2 3">
    <name type="scientific">Labilithrix luteola</name>
    <dbReference type="NCBI Taxonomy" id="1391654"/>
    <lineage>
        <taxon>Bacteria</taxon>
        <taxon>Pseudomonadati</taxon>
        <taxon>Myxococcota</taxon>
        <taxon>Polyangia</taxon>
        <taxon>Polyangiales</taxon>
        <taxon>Labilitrichaceae</taxon>
        <taxon>Labilithrix</taxon>
    </lineage>
</organism>
<sequence>MQQLPSSELEGPLRNDASTAELLREALDEAKELARIEVELARADVKHEIVRSKRAAIGFAVAIVAALMVICLLGYALVMAFGGTALVALVVAGCFLAAAGIAALIGYTLLPKKPLEATRSRLQLDVNHLKEHIA</sequence>
<protein>
    <recommendedName>
        <fullName evidence="4">Integral membrane protein</fullName>
    </recommendedName>
</protein>
<dbReference type="AlphaFoldDB" id="A0A0K1PM99"/>